<dbReference type="SUPFAM" id="SSF50978">
    <property type="entry name" value="WD40 repeat-like"/>
    <property type="match status" value="1"/>
</dbReference>
<gene>
    <name evidence="1" type="ORF">OCBIM_22012816mg</name>
</gene>
<dbReference type="InterPro" id="IPR036322">
    <property type="entry name" value="WD40_repeat_dom_sf"/>
</dbReference>
<dbReference type="InterPro" id="IPR015943">
    <property type="entry name" value="WD40/YVTN_repeat-like_dom_sf"/>
</dbReference>
<accession>A0A0L8HK48</accession>
<organism evidence="1">
    <name type="scientific">Octopus bimaculoides</name>
    <name type="common">California two-spotted octopus</name>
    <dbReference type="NCBI Taxonomy" id="37653"/>
    <lineage>
        <taxon>Eukaryota</taxon>
        <taxon>Metazoa</taxon>
        <taxon>Spiralia</taxon>
        <taxon>Lophotrochozoa</taxon>
        <taxon>Mollusca</taxon>
        <taxon>Cephalopoda</taxon>
        <taxon>Coleoidea</taxon>
        <taxon>Octopodiformes</taxon>
        <taxon>Octopoda</taxon>
        <taxon>Incirrata</taxon>
        <taxon>Octopodidae</taxon>
        <taxon>Octopus</taxon>
    </lineage>
</organism>
<dbReference type="EMBL" id="KQ417942">
    <property type="protein sequence ID" value="KOF89602.1"/>
    <property type="molecule type" value="Genomic_DNA"/>
</dbReference>
<sequence>MNYTILQILKSFDVEGSRAFLKNVTWYRQVTDDGSAMIILVERFLNGGQMQYFSHAVVWDIEHGNVQCMLVDHEYLEANSHVKSASFLSDDQSVLSNHKDNVIRIFSVKSGCLFKRLEQHHSNISTIVIPNAHHCYLLSYSNEEVVFCLWRSDTFENLATIKLDEKVRRLS</sequence>
<evidence type="ECO:0000313" key="1">
    <source>
        <dbReference type="EMBL" id="KOF89602.1"/>
    </source>
</evidence>
<name>A0A0L8HK48_OCTBM</name>
<proteinExistence type="predicted"/>
<protein>
    <submittedName>
        <fullName evidence="1">Uncharacterized protein</fullName>
    </submittedName>
</protein>
<reference evidence="1" key="1">
    <citation type="submission" date="2015-07" db="EMBL/GenBank/DDBJ databases">
        <title>MeaNS - Measles Nucleotide Surveillance Program.</title>
        <authorList>
            <person name="Tran T."/>
            <person name="Druce J."/>
        </authorList>
    </citation>
    <scope>NUCLEOTIDE SEQUENCE</scope>
    <source>
        <strain evidence="1">UCB-OBI-ISO-001</strain>
        <tissue evidence="1">Gonad</tissue>
    </source>
</reference>
<dbReference type="OrthoDB" id="2325716at2759"/>
<dbReference type="AlphaFoldDB" id="A0A0L8HK48"/>
<dbReference type="Gene3D" id="2.130.10.10">
    <property type="entry name" value="YVTN repeat-like/Quinoprotein amine dehydrogenase"/>
    <property type="match status" value="1"/>
</dbReference>